<dbReference type="Proteomes" id="UP000326857">
    <property type="component" value="Unassembled WGS sequence"/>
</dbReference>
<dbReference type="EMBL" id="CABVLI010000036">
    <property type="protein sequence ID" value="VVT11526.1"/>
    <property type="molecule type" value="Genomic_DNA"/>
</dbReference>
<proteinExistence type="predicted"/>
<protein>
    <submittedName>
        <fullName evidence="2">Uncharacterized protein</fullName>
    </submittedName>
</protein>
<name>A0A5E7YYV5_9SPHN</name>
<reference evidence="2 3" key="1">
    <citation type="submission" date="2019-09" db="EMBL/GenBank/DDBJ databases">
        <authorList>
            <person name="Dittami M. S."/>
        </authorList>
    </citation>
    <scope>NUCLEOTIDE SEQUENCE [LARGE SCALE GENOMIC DNA]</scope>
    <source>
        <strain evidence="2">SPHINGO391</strain>
    </source>
</reference>
<dbReference type="RefSeq" id="WP_199860871.1">
    <property type="nucleotide sequence ID" value="NZ_LR701528.1"/>
</dbReference>
<evidence type="ECO:0000313" key="3">
    <source>
        <dbReference type="Proteomes" id="UP000326857"/>
    </source>
</evidence>
<evidence type="ECO:0000256" key="1">
    <source>
        <dbReference type="SAM" id="MobiDB-lite"/>
    </source>
</evidence>
<dbReference type="AlphaFoldDB" id="A0A5E7YYV5"/>
<sequence>MDQFLAALDRLPIGYSEGRYAGHRWSVTLDMAADRRRCWLWGEQLGGTGRVSFNLYRLADGPLLRPCEMPAETVIAFVLAYRPDPDLITPPRPAVGRSGSAPRPTSDMRLADRSRCIGGIDCSTGMIAT</sequence>
<gene>
    <name evidence="2" type="ORF">SPHINGO391_410072</name>
</gene>
<feature type="region of interest" description="Disordered" evidence="1">
    <location>
        <begin position="89"/>
        <end position="108"/>
    </location>
</feature>
<organism evidence="2 3">
    <name type="scientific">Sphingomonas aurantiaca</name>
    <dbReference type="NCBI Taxonomy" id="185949"/>
    <lineage>
        <taxon>Bacteria</taxon>
        <taxon>Pseudomonadati</taxon>
        <taxon>Pseudomonadota</taxon>
        <taxon>Alphaproteobacteria</taxon>
        <taxon>Sphingomonadales</taxon>
        <taxon>Sphingomonadaceae</taxon>
        <taxon>Sphingomonas</taxon>
    </lineage>
</organism>
<accession>A0A5E7YYV5</accession>
<evidence type="ECO:0000313" key="2">
    <source>
        <dbReference type="EMBL" id="VVT11526.1"/>
    </source>
</evidence>